<organism evidence="1 2">
    <name type="scientific">Neophaeococcomyces mojaviensis</name>
    <dbReference type="NCBI Taxonomy" id="3383035"/>
    <lineage>
        <taxon>Eukaryota</taxon>
        <taxon>Fungi</taxon>
        <taxon>Dikarya</taxon>
        <taxon>Ascomycota</taxon>
        <taxon>Pezizomycotina</taxon>
        <taxon>Eurotiomycetes</taxon>
        <taxon>Chaetothyriomycetidae</taxon>
        <taxon>Chaetothyriales</taxon>
        <taxon>Chaetothyriales incertae sedis</taxon>
        <taxon>Neophaeococcomyces</taxon>
    </lineage>
</organism>
<proteinExistence type="predicted"/>
<dbReference type="EMBL" id="JAPDRQ010000077">
    <property type="protein sequence ID" value="KAJ9656487.1"/>
    <property type="molecule type" value="Genomic_DNA"/>
</dbReference>
<protein>
    <submittedName>
        <fullName evidence="1">Uncharacterized protein</fullName>
    </submittedName>
</protein>
<gene>
    <name evidence="1" type="ORF">H2198_004946</name>
</gene>
<comment type="caution">
    <text evidence="1">The sequence shown here is derived from an EMBL/GenBank/DDBJ whole genome shotgun (WGS) entry which is preliminary data.</text>
</comment>
<evidence type="ECO:0000313" key="1">
    <source>
        <dbReference type="EMBL" id="KAJ9656487.1"/>
    </source>
</evidence>
<keyword evidence="2" id="KW-1185">Reference proteome</keyword>
<sequence>MASAPKTMHAWQKHFGSSNPVLTEVPVPSAPSDGLLIKVHAAGVCHSDFALLKQEARPEDWPYEQYTLGHEGCGEVVAVGSSAHNFQAGDVVAILSVAGCQESSCGECSRDLAQICQRGERYGIGYHGSYAPYVAIKEWAAVKLPNGVTAEQGAVATDACMTAYHAVVGTGQVKKEETVMIIGIGGLGFNALQVVQSIGARVIVVDKRQEVLDEAVKFGVPKEDIVPSGESVVDFVKRRKVLIDTIIDFVGVPETFSASQEAVRFGGKLVQVGLLSPHISLDNFLAVRKHLSILCSYGGTMDDLKQCLSLIASGKLQPQVEKGKLEDFPQILEDLHAGKVKSRIALIPTH</sequence>
<name>A0ACC3A7I6_9EURO</name>
<evidence type="ECO:0000313" key="2">
    <source>
        <dbReference type="Proteomes" id="UP001172386"/>
    </source>
</evidence>
<dbReference type="Proteomes" id="UP001172386">
    <property type="component" value="Unassembled WGS sequence"/>
</dbReference>
<reference evidence="1" key="1">
    <citation type="submission" date="2022-10" db="EMBL/GenBank/DDBJ databases">
        <title>Culturing micro-colonial fungi from biological soil crusts in the Mojave desert and describing Neophaeococcomyces mojavensis, and introducing the new genera and species Taxawa tesnikishii.</title>
        <authorList>
            <person name="Kurbessoian T."/>
            <person name="Stajich J.E."/>
        </authorList>
    </citation>
    <scope>NUCLEOTIDE SEQUENCE</scope>
    <source>
        <strain evidence="1">JES_112</strain>
    </source>
</reference>
<accession>A0ACC3A7I6</accession>